<organism evidence="9 10">
    <name type="scientific">Tribonema minus</name>
    <dbReference type="NCBI Taxonomy" id="303371"/>
    <lineage>
        <taxon>Eukaryota</taxon>
        <taxon>Sar</taxon>
        <taxon>Stramenopiles</taxon>
        <taxon>Ochrophyta</taxon>
        <taxon>PX clade</taxon>
        <taxon>Xanthophyceae</taxon>
        <taxon>Tribonematales</taxon>
        <taxon>Tribonemataceae</taxon>
        <taxon>Tribonema</taxon>
    </lineage>
</organism>
<keyword evidence="8" id="KW-0472">Membrane</keyword>
<evidence type="ECO:0000256" key="2">
    <source>
        <dbReference type="ARBA" id="ARBA00022679"/>
    </source>
</evidence>
<evidence type="ECO:0000313" key="9">
    <source>
        <dbReference type="EMBL" id="KAG5187899.1"/>
    </source>
</evidence>
<dbReference type="GO" id="GO:0035299">
    <property type="term" value="F:inositol-1,3,4,5,6-pentakisphosphate 2-kinase activity"/>
    <property type="evidence" value="ECO:0007669"/>
    <property type="project" value="UniProtKB-EC"/>
</dbReference>
<comment type="function">
    <text evidence="6">Phosphorylates Ins(1,3,4,5,6)P5 at position 2 to form Ins(1,2,3,4,5,6)P6 (InsP6 or phytate).</text>
</comment>
<keyword evidence="5 6" id="KW-0067">ATP-binding</keyword>
<evidence type="ECO:0000313" key="10">
    <source>
        <dbReference type="Proteomes" id="UP000664859"/>
    </source>
</evidence>
<gene>
    <name evidence="9" type="ORF">JKP88DRAFT_161480</name>
</gene>
<keyword evidence="2 6" id="KW-0808">Transferase</keyword>
<keyword evidence="10" id="KW-1185">Reference proteome</keyword>
<keyword evidence="4 6" id="KW-0418">Kinase</keyword>
<dbReference type="PANTHER" id="PTHR14456">
    <property type="entry name" value="INOSITOL POLYPHOSPHATE KINASE 1"/>
    <property type="match status" value="1"/>
</dbReference>
<keyword evidence="8" id="KW-1133">Transmembrane helix</keyword>
<feature type="transmembrane region" description="Helical" evidence="8">
    <location>
        <begin position="6"/>
        <end position="27"/>
    </location>
</feature>
<comment type="caution">
    <text evidence="9">The sequence shown here is derived from an EMBL/GenBank/DDBJ whole genome shotgun (WGS) entry which is preliminary data.</text>
</comment>
<dbReference type="GO" id="GO:0005524">
    <property type="term" value="F:ATP binding"/>
    <property type="evidence" value="ECO:0007669"/>
    <property type="project" value="UniProtKB-KW"/>
</dbReference>
<protein>
    <recommendedName>
        <fullName evidence="1 6">Inositol-pentakisphosphate 2-kinase</fullName>
        <ecNumber evidence="1 6">2.7.1.158</ecNumber>
    </recommendedName>
</protein>
<dbReference type="Gene3D" id="3.30.200.110">
    <property type="entry name" value="Inositol-pentakisphosphate 2-kinase, N-lobe"/>
    <property type="match status" value="1"/>
</dbReference>
<dbReference type="AlphaFoldDB" id="A0A836CJM7"/>
<dbReference type="GO" id="GO:0005634">
    <property type="term" value="C:nucleus"/>
    <property type="evidence" value="ECO:0007669"/>
    <property type="project" value="TreeGrafter"/>
</dbReference>
<dbReference type="OrthoDB" id="272370at2759"/>
<proteinExistence type="predicted"/>
<name>A0A836CJM7_9STRA</name>
<keyword evidence="3 6" id="KW-0547">Nucleotide-binding</keyword>
<dbReference type="Proteomes" id="UP000664859">
    <property type="component" value="Unassembled WGS sequence"/>
</dbReference>
<accession>A0A836CJM7</accession>
<dbReference type="InterPro" id="IPR009286">
    <property type="entry name" value="Ins_P5_2-kin"/>
</dbReference>
<comment type="domain">
    <text evidence="6">The EXKPK motif is conserved in inositol-pentakisphosphate 2-kinases of both family 1 and 2.</text>
</comment>
<dbReference type="PANTHER" id="PTHR14456:SF2">
    <property type="entry name" value="INOSITOL-PENTAKISPHOSPHATE 2-KINASE"/>
    <property type="match status" value="1"/>
</dbReference>
<evidence type="ECO:0000256" key="4">
    <source>
        <dbReference type="ARBA" id="ARBA00022777"/>
    </source>
</evidence>
<dbReference type="InterPro" id="IPR043001">
    <property type="entry name" value="IP5_2-K_N_lobe"/>
</dbReference>
<dbReference type="EMBL" id="JAFCMP010000079">
    <property type="protein sequence ID" value="KAG5187899.1"/>
    <property type="molecule type" value="Genomic_DNA"/>
</dbReference>
<evidence type="ECO:0000256" key="1">
    <source>
        <dbReference type="ARBA" id="ARBA00012023"/>
    </source>
</evidence>
<comment type="catalytic activity">
    <reaction evidence="6">
        <text>1D-myo-inositol 1,3,4,5,6-pentakisphosphate + ATP = 1D-myo-inositol hexakisphosphate + ADP + H(+)</text>
        <dbReference type="Rhea" id="RHEA:20313"/>
        <dbReference type="ChEBI" id="CHEBI:15378"/>
        <dbReference type="ChEBI" id="CHEBI:30616"/>
        <dbReference type="ChEBI" id="CHEBI:57733"/>
        <dbReference type="ChEBI" id="CHEBI:58130"/>
        <dbReference type="ChEBI" id="CHEBI:456216"/>
        <dbReference type="EC" id="2.7.1.158"/>
    </reaction>
</comment>
<feature type="region of interest" description="Disordered" evidence="7">
    <location>
        <begin position="344"/>
        <end position="368"/>
    </location>
</feature>
<evidence type="ECO:0000256" key="5">
    <source>
        <dbReference type="ARBA" id="ARBA00022840"/>
    </source>
</evidence>
<dbReference type="Pfam" id="PF06090">
    <property type="entry name" value="Ins_P5_2-kin"/>
    <property type="match status" value="1"/>
</dbReference>
<sequence>MPSGGGQQVAAVIVSAAAAGILVALLLSWRTRSRRHHGGPRLAGDDDACGITGRSSGQQSTAVGATPASAVAAASAPTQLDVDVTEWTYVAEGNATIVLRRCQIASAPGVSLCGRSILRISKTHAAGEVSPESHHVQTVCVPLFGAQYIDAGETVLLETETVRELEAQIEHARPPGRLAGVSASPAVRLDGDGSKSRHSSGVLARDLTSMWLPRRPCACTMASTPAPQCAAASGDSNAGASLTLSLEIKPKCGVMPRSLLIPAGTGRQLKYRISRFDALQRFKLGTERLGWGVMEAATAYSPPDMYSGDAVRIGAALHALVARPNNYLKLYSCGAAVPLEKKAAHGETGDGGGDKPPQQQQQPEPLSAKDKLSAAAWHVLGMDVDALLGAVAAVLEREPLLQRIHALQRLDVLDVAGAHMVHQRLVALCGGADGAAAEEVQRALIRGTGWRQDAEWCAQWLEAWRGVLFVEHPEDLSAEELDALHAHARAAVEQLTQQQCSVLLAFWHVAQAAADCSIMVTLSAAPRACAAADVDEVPLQSGWFAGEVEVADGAARQRRLLYCLSAMDTGPKPPTQLSKQCKREPLVWQFIATEEEAQSDA</sequence>
<feature type="region of interest" description="Disordered" evidence="7">
    <location>
        <begin position="35"/>
        <end position="64"/>
    </location>
</feature>
<keyword evidence="8" id="KW-0812">Transmembrane</keyword>
<dbReference type="EC" id="2.7.1.158" evidence="1 6"/>
<evidence type="ECO:0000256" key="7">
    <source>
        <dbReference type="SAM" id="MobiDB-lite"/>
    </source>
</evidence>
<reference evidence="9" key="1">
    <citation type="submission" date="2021-02" db="EMBL/GenBank/DDBJ databases">
        <title>First Annotated Genome of the Yellow-green Alga Tribonema minus.</title>
        <authorList>
            <person name="Mahan K.M."/>
        </authorList>
    </citation>
    <scope>NUCLEOTIDE SEQUENCE</scope>
    <source>
        <strain evidence="9">UTEX B ZZ1240</strain>
    </source>
</reference>
<dbReference type="GO" id="GO:0032958">
    <property type="term" value="P:inositol phosphate biosynthetic process"/>
    <property type="evidence" value="ECO:0007669"/>
    <property type="project" value="TreeGrafter"/>
</dbReference>
<evidence type="ECO:0000256" key="8">
    <source>
        <dbReference type="SAM" id="Phobius"/>
    </source>
</evidence>
<evidence type="ECO:0000256" key="3">
    <source>
        <dbReference type="ARBA" id="ARBA00022741"/>
    </source>
</evidence>
<evidence type="ECO:0000256" key="6">
    <source>
        <dbReference type="RuleBase" id="RU364126"/>
    </source>
</evidence>